<keyword evidence="3" id="KW-1185">Reference proteome</keyword>
<dbReference type="EMBL" id="JAERWK010000012">
    <property type="protein sequence ID" value="MBM9467718.1"/>
    <property type="molecule type" value="Genomic_DNA"/>
</dbReference>
<evidence type="ECO:0000313" key="2">
    <source>
        <dbReference type="EMBL" id="MBM9467718.1"/>
    </source>
</evidence>
<sequence>MTIDVMLPAYGNVDLLRRAISSVVEQRSTDWRLVVVDDASPGTDLTDLVTSFGDERIEYVRNPANLGINGNFRRCAELVHAPVAVIMGADDEMLPNHLTLVADAMTAHPDAAVVEVGVTVIDEDGRETRPLADRVKGWIAPSVDARTVLGGEPLAASLLRGNWTYFPSLAWNTTWLRRIGFRPGLEVALDLVLLLDIVAAGGSMVLDPTPAFRYRRHRASYSSVSAADGARFDEEAAVYRGAADAFTALGWPTAARAARRHLLSRAHAAMRVPAAIRAGDRSGSLRLSRFALGR</sequence>
<dbReference type="CDD" id="cd00761">
    <property type="entry name" value="Glyco_tranf_GTA_type"/>
    <property type="match status" value="1"/>
</dbReference>
<dbReference type="PANTHER" id="PTHR22916">
    <property type="entry name" value="GLYCOSYLTRANSFERASE"/>
    <property type="match status" value="1"/>
</dbReference>
<protein>
    <submittedName>
        <fullName evidence="2">Glycosyltransferase family 2 protein</fullName>
    </submittedName>
</protein>
<dbReference type="Gene3D" id="3.90.550.10">
    <property type="entry name" value="Spore Coat Polysaccharide Biosynthesis Protein SpsA, Chain A"/>
    <property type="match status" value="1"/>
</dbReference>
<evidence type="ECO:0000259" key="1">
    <source>
        <dbReference type="Pfam" id="PF00535"/>
    </source>
</evidence>
<dbReference type="Pfam" id="PF00535">
    <property type="entry name" value="Glycos_transf_2"/>
    <property type="match status" value="1"/>
</dbReference>
<comment type="caution">
    <text evidence="2">The sequence shown here is derived from an EMBL/GenBank/DDBJ whole genome shotgun (WGS) entry which is preliminary data.</text>
</comment>
<name>A0A938YH37_9ACTN</name>
<dbReference type="InterPro" id="IPR001173">
    <property type="entry name" value="Glyco_trans_2-like"/>
</dbReference>
<dbReference type="Proteomes" id="UP000663792">
    <property type="component" value="Unassembled WGS sequence"/>
</dbReference>
<proteinExistence type="predicted"/>
<dbReference type="AlphaFoldDB" id="A0A938YH37"/>
<evidence type="ECO:0000313" key="3">
    <source>
        <dbReference type="Proteomes" id="UP000663792"/>
    </source>
</evidence>
<dbReference type="PANTHER" id="PTHR22916:SF3">
    <property type="entry name" value="UDP-GLCNAC:BETAGAL BETA-1,3-N-ACETYLGLUCOSAMINYLTRANSFERASE-LIKE PROTEIN 1"/>
    <property type="match status" value="1"/>
</dbReference>
<reference evidence="2" key="1">
    <citation type="submission" date="2021-01" db="EMBL/GenBank/DDBJ databases">
        <title>YIM 132084 draft genome.</title>
        <authorList>
            <person name="An D."/>
        </authorList>
    </citation>
    <scope>NUCLEOTIDE SEQUENCE</scope>
    <source>
        <strain evidence="2">YIM 132084</strain>
    </source>
</reference>
<dbReference type="RefSeq" id="WP_205260661.1">
    <property type="nucleotide sequence ID" value="NZ_JAERWK010000012.1"/>
</dbReference>
<dbReference type="SUPFAM" id="SSF53448">
    <property type="entry name" value="Nucleotide-diphospho-sugar transferases"/>
    <property type="match status" value="1"/>
</dbReference>
<gene>
    <name evidence="2" type="ORF">JL106_10545</name>
</gene>
<dbReference type="GO" id="GO:0016758">
    <property type="term" value="F:hexosyltransferase activity"/>
    <property type="evidence" value="ECO:0007669"/>
    <property type="project" value="UniProtKB-ARBA"/>
</dbReference>
<accession>A0A938YH37</accession>
<dbReference type="InterPro" id="IPR029044">
    <property type="entry name" value="Nucleotide-diphossugar_trans"/>
</dbReference>
<organism evidence="2 3">
    <name type="scientific">Nakamurella leprariae</name>
    <dbReference type="NCBI Taxonomy" id="2803911"/>
    <lineage>
        <taxon>Bacteria</taxon>
        <taxon>Bacillati</taxon>
        <taxon>Actinomycetota</taxon>
        <taxon>Actinomycetes</taxon>
        <taxon>Nakamurellales</taxon>
        <taxon>Nakamurellaceae</taxon>
        <taxon>Nakamurella</taxon>
    </lineage>
</organism>
<feature type="domain" description="Glycosyltransferase 2-like" evidence="1">
    <location>
        <begin position="5"/>
        <end position="130"/>
    </location>
</feature>